<reference evidence="1 2" key="1">
    <citation type="journal article" date="2015" name="Genome Biol. Evol.">
        <title>Comparative Genomics of a Bacterivorous Green Alga Reveals Evolutionary Causalities and Consequences of Phago-Mixotrophic Mode of Nutrition.</title>
        <authorList>
            <person name="Burns J.A."/>
            <person name="Paasch A."/>
            <person name="Narechania A."/>
            <person name="Kim E."/>
        </authorList>
    </citation>
    <scope>NUCLEOTIDE SEQUENCE [LARGE SCALE GENOMIC DNA]</scope>
    <source>
        <strain evidence="1 2">PLY_AMNH</strain>
    </source>
</reference>
<gene>
    <name evidence="1" type="ORF">CYMTET_37224</name>
</gene>
<accession>A0AAE0CFY4</accession>
<evidence type="ECO:0000313" key="1">
    <source>
        <dbReference type="EMBL" id="KAK3253529.1"/>
    </source>
</evidence>
<name>A0AAE0CFY4_9CHLO</name>
<protein>
    <submittedName>
        <fullName evidence="1">Uncharacterized protein</fullName>
    </submittedName>
</protein>
<dbReference type="EMBL" id="LGRX02024779">
    <property type="protein sequence ID" value="KAK3253529.1"/>
    <property type="molecule type" value="Genomic_DNA"/>
</dbReference>
<organism evidence="1 2">
    <name type="scientific">Cymbomonas tetramitiformis</name>
    <dbReference type="NCBI Taxonomy" id="36881"/>
    <lineage>
        <taxon>Eukaryota</taxon>
        <taxon>Viridiplantae</taxon>
        <taxon>Chlorophyta</taxon>
        <taxon>Pyramimonadophyceae</taxon>
        <taxon>Pyramimonadales</taxon>
        <taxon>Pyramimonadaceae</taxon>
        <taxon>Cymbomonas</taxon>
    </lineage>
</organism>
<keyword evidence="2" id="KW-1185">Reference proteome</keyword>
<evidence type="ECO:0000313" key="2">
    <source>
        <dbReference type="Proteomes" id="UP001190700"/>
    </source>
</evidence>
<dbReference type="Proteomes" id="UP001190700">
    <property type="component" value="Unassembled WGS sequence"/>
</dbReference>
<comment type="caution">
    <text evidence="1">The sequence shown here is derived from an EMBL/GenBank/DDBJ whole genome shotgun (WGS) entry which is preliminary data.</text>
</comment>
<sequence>MNPRPPLVARKPSNPCLPMWIVITKTHPSEATAASKCMARMASPILSNDGDVSTVDVVPFVWPTRGRVRVTSIQMALTLGTVARDMNISLCWAAGRHEAKGVGDLAETTSWLRARALETSVSGGALPDPNGGTSGGWSFSVLPQGLIVSTDVLLPFLDAGAQLQHSGANQNPECVISPYAVPHAVSLRSRAL</sequence>
<proteinExistence type="predicted"/>
<dbReference type="AlphaFoldDB" id="A0AAE0CFY4"/>